<feature type="compositionally biased region" description="Basic and acidic residues" evidence="1">
    <location>
        <begin position="27"/>
        <end position="43"/>
    </location>
</feature>
<keyword evidence="3" id="KW-1185">Reference proteome</keyword>
<organism evidence="2 3">
    <name type="scientific">Coniosporium apollinis</name>
    <dbReference type="NCBI Taxonomy" id="61459"/>
    <lineage>
        <taxon>Eukaryota</taxon>
        <taxon>Fungi</taxon>
        <taxon>Dikarya</taxon>
        <taxon>Ascomycota</taxon>
        <taxon>Pezizomycotina</taxon>
        <taxon>Dothideomycetes</taxon>
        <taxon>Dothideomycetes incertae sedis</taxon>
        <taxon>Coniosporium</taxon>
    </lineage>
</organism>
<accession>A0ABQ9NEE4</accession>
<name>A0ABQ9NEE4_9PEZI</name>
<feature type="non-terminal residue" evidence="2">
    <location>
        <position position="1"/>
    </location>
</feature>
<sequence length="166" mass="18319">KKLKKRLEDLERRVASSSASPEQTPAELDRSHSQSRDAAREYSAETPVIPDQGQQTPELCYSQYSGVNGDRSTFVQQYPRQTSPSPPLFSYATHPAADATTYSPFPWDSSYQSLPATAPEYSVLSSEYSANFLGTMHALKPGKYVGEEMSPFSMSYASMAGMDIPE</sequence>
<comment type="caution">
    <text evidence="2">The sequence shown here is derived from an EMBL/GenBank/DDBJ whole genome shotgun (WGS) entry which is preliminary data.</text>
</comment>
<feature type="compositionally biased region" description="Polar residues" evidence="1">
    <location>
        <begin position="52"/>
        <end position="63"/>
    </location>
</feature>
<protein>
    <submittedName>
        <fullName evidence="2">Uncharacterized protein</fullName>
    </submittedName>
</protein>
<feature type="region of interest" description="Disordered" evidence="1">
    <location>
        <begin position="1"/>
        <end position="63"/>
    </location>
</feature>
<evidence type="ECO:0000256" key="1">
    <source>
        <dbReference type="SAM" id="MobiDB-lite"/>
    </source>
</evidence>
<feature type="compositionally biased region" description="Basic and acidic residues" evidence="1">
    <location>
        <begin position="1"/>
        <end position="14"/>
    </location>
</feature>
<gene>
    <name evidence="2" type="ORF">H2201_009254</name>
</gene>
<dbReference type="Proteomes" id="UP001172684">
    <property type="component" value="Unassembled WGS sequence"/>
</dbReference>
<evidence type="ECO:0000313" key="3">
    <source>
        <dbReference type="Proteomes" id="UP001172684"/>
    </source>
</evidence>
<evidence type="ECO:0000313" key="2">
    <source>
        <dbReference type="EMBL" id="KAJ9651864.1"/>
    </source>
</evidence>
<dbReference type="EMBL" id="JAPDRL010000485">
    <property type="protein sequence ID" value="KAJ9651864.1"/>
    <property type="molecule type" value="Genomic_DNA"/>
</dbReference>
<proteinExistence type="predicted"/>
<reference evidence="2" key="1">
    <citation type="submission" date="2022-10" db="EMBL/GenBank/DDBJ databases">
        <title>Culturing micro-colonial fungi from biological soil crusts in the Mojave desert and describing Neophaeococcomyces mojavensis, and introducing the new genera and species Taxawa tesnikishii.</title>
        <authorList>
            <person name="Kurbessoian T."/>
            <person name="Stajich J.E."/>
        </authorList>
    </citation>
    <scope>NUCLEOTIDE SEQUENCE</scope>
    <source>
        <strain evidence="2">TK_1</strain>
    </source>
</reference>